<dbReference type="FunFam" id="1.20.58.530:FF:000004">
    <property type="entry name" value="Unconventional myosin ID"/>
    <property type="match status" value="1"/>
</dbReference>
<evidence type="ECO:0000259" key="10">
    <source>
        <dbReference type="PROSITE" id="PS51757"/>
    </source>
</evidence>
<keyword evidence="2 8" id="KW-0547">Nucleotide-binding</keyword>
<dbReference type="Gene3D" id="3.40.850.10">
    <property type="entry name" value="Kinesin motor domain"/>
    <property type="match status" value="1"/>
</dbReference>
<dbReference type="Pfam" id="PF06017">
    <property type="entry name" value="Myosin_TH1"/>
    <property type="match status" value="1"/>
</dbReference>
<dbReference type="GO" id="GO:0005886">
    <property type="term" value="C:plasma membrane"/>
    <property type="evidence" value="ECO:0007669"/>
    <property type="project" value="TreeGrafter"/>
</dbReference>
<keyword evidence="5 8" id="KW-0518">Myosin</keyword>
<dbReference type="Pfam" id="PF00063">
    <property type="entry name" value="Myosin_head"/>
    <property type="match status" value="1"/>
</dbReference>
<evidence type="ECO:0000259" key="9">
    <source>
        <dbReference type="PROSITE" id="PS51456"/>
    </source>
</evidence>
<dbReference type="GO" id="GO:0005902">
    <property type="term" value="C:microvillus"/>
    <property type="evidence" value="ECO:0007669"/>
    <property type="project" value="TreeGrafter"/>
</dbReference>
<dbReference type="FunFam" id="1.10.10.820:FF:000001">
    <property type="entry name" value="Myosin heavy chain"/>
    <property type="match status" value="1"/>
</dbReference>
<dbReference type="Gene3D" id="1.20.58.530">
    <property type="match status" value="1"/>
</dbReference>
<evidence type="ECO:0000313" key="12">
    <source>
        <dbReference type="Proteomes" id="UP000820818"/>
    </source>
</evidence>
<reference evidence="11" key="1">
    <citation type="submission" date="2022-05" db="EMBL/GenBank/DDBJ databases">
        <title>A multi-omics perspective on studying reproductive biology in Daphnia sinensis.</title>
        <authorList>
            <person name="Jia J."/>
        </authorList>
    </citation>
    <scope>NUCLEOTIDE SEQUENCE</scope>
    <source>
        <strain evidence="11">WSL</strain>
    </source>
</reference>
<dbReference type="GO" id="GO:0051015">
    <property type="term" value="F:actin filament binding"/>
    <property type="evidence" value="ECO:0007669"/>
    <property type="project" value="TreeGrafter"/>
</dbReference>
<dbReference type="PROSITE" id="PS51757">
    <property type="entry name" value="TH1"/>
    <property type="match status" value="1"/>
</dbReference>
<keyword evidence="12" id="KW-1185">Reference proteome</keyword>
<evidence type="ECO:0000256" key="2">
    <source>
        <dbReference type="ARBA" id="ARBA00022741"/>
    </source>
</evidence>
<keyword evidence="4" id="KW-0446">Lipid-binding</keyword>
<dbReference type="InterPro" id="IPR027417">
    <property type="entry name" value="P-loop_NTPase"/>
</dbReference>
<proteinExistence type="inferred from homology"/>
<dbReference type="Gene3D" id="1.20.120.720">
    <property type="entry name" value="Myosin VI head, motor domain, U50 subdomain"/>
    <property type="match status" value="1"/>
</dbReference>
<dbReference type="GO" id="GO:0005737">
    <property type="term" value="C:cytoplasm"/>
    <property type="evidence" value="ECO:0007669"/>
    <property type="project" value="TreeGrafter"/>
</dbReference>
<dbReference type="SMART" id="SM00242">
    <property type="entry name" value="MYSc"/>
    <property type="match status" value="1"/>
</dbReference>
<dbReference type="InterPro" id="IPR036072">
    <property type="entry name" value="MYSc_Myo1"/>
</dbReference>
<dbReference type="GO" id="GO:0016459">
    <property type="term" value="C:myosin complex"/>
    <property type="evidence" value="ECO:0007669"/>
    <property type="project" value="UniProtKB-KW"/>
</dbReference>
<evidence type="ECO:0000256" key="5">
    <source>
        <dbReference type="ARBA" id="ARBA00023123"/>
    </source>
</evidence>
<keyword evidence="6 8" id="KW-0505">Motor protein</keyword>
<dbReference type="AlphaFoldDB" id="A0AAD5KGN0"/>
<feature type="binding site" evidence="8">
    <location>
        <begin position="105"/>
        <end position="112"/>
    </location>
    <ligand>
        <name>ATP</name>
        <dbReference type="ChEBI" id="CHEBI:30616"/>
    </ligand>
</feature>
<evidence type="ECO:0000256" key="4">
    <source>
        <dbReference type="ARBA" id="ARBA00023121"/>
    </source>
</evidence>
<dbReference type="Gene3D" id="1.10.10.820">
    <property type="match status" value="1"/>
</dbReference>
<dbReference type="EMBL" id="WJBH02000075">
    <property type="protein sequence ID" value="KAI9550882.1"/>
    <property type="molecule type" value="Genomic_DNA"/>
</dbReference>
<evidence type="ECO:0000256" key="1">
    <source>
        <dbReference type="ARBA" id="ARBA00008314"/>
    </source>
</evidence>
<dbReference type="PROSITE" id="PS51456">
    <property type="entry name" value="MYOSIN_MOTOR"/>
    <property type="match status" value="1"/>
</dbReference>
<dbReference type="GO" id="GO:0007015">
    <property type="term" value="P:actin filament organization"/>
    <property type="evidence" value="ECO:0007669"/>
    <property type="project" value="TreeGrafter"/>
</dbReference>
<comment type="caution">
    <text evidence="11">The sequence shown here is derived from an EMBL/GenBank/DDBJ whole genome shotgun (WGS) entry which is preliminary data.</text>
</comment>
<dbReference type="GO" id="GO:0005524">
    <property type="term" value="F:ATP binding"/>
    <property type="evidence" value="ECO:0007669"/>
    <property type="project" value="UniProtKB-UniRule"/>
</dbReference>
<protein>
    <recommendedName>
        <fullName evidence="13">Myosin-IB</fullName>
    </recommendedName>
</protein>
<dbReference type="GO" id="GO:0030048">
    <property type="term" value="P:actin filament-based movement"/>
    <property type="evidence" value="ECO:0007669"/>
    <property type="project" value="TreeGrafter"/>
</dbReference>
<dbReference type="SUPFAM" id="SSF52540">
    <property type="entry name" value="P-loop containing nucleoside triphosphate hydrolases"/>
    <property type="match status" value="1"/>
</dbReference>
<organism evidence="11 12">
    <name type="scientific">Daphnia sinensis</name>
    <dbReference type="NCBI Taxonomy" id="1820382"/>
    <lineage>
        <taxon>Eukaryota</taxon>
        <taxon>Metazoa</taxon>
        <taxon>Ecdysozoa</taxon>
        <taxon>Arthropoda</taxon>
        <taxon>Crustacea</taxon>
        <taxon>Branchiopoda</taxon>
        <taxon>Diplostraca</taxon>
        <taxon>Cladocera</taxon>
        <taxon>Anomopoda</taxon>
        <taxon>Daphniidae</taxon>
        <taxon>Daphnia</taxon>
        <taxon>Daphnia similis group</taxon>
    </lineage>
</organism>
<feature type="domain" description="TH1" evidence="10">
    <location>
        <begin position="846"/>
        <end position="1029"/>
    </location>
</feature>
<name>A0AAD5KGN0_9CRUS</name>
<comment type="similarity">
    <text evidence="1 8">Belongs to the TRAFAC class myosin-kinesin ATPase superfamily. Myosin family.</text>
</comment>
<evidence type="ECO:0000313" key="11">
    <source>
        <dbReference type="EMBL" id="KAI9550882.1"/>
    </source>
</evidence>
<dbReference type="GO" id="GO:0007368">
    <property type="term" value="P:determination of left/right symmetry"/>
    <property type="evidence" value="ECO:0007669"/>
    <property type="project" value="UniProtKB-ARBA"/>
</dbReference>
<dbReference type="PANTHER" id="PTHR13140:SF679">
    <property type="entry name" value="UNCONVENTIONAL MYOSIN IC"/>
    <property type="match status" value="1"/>
</dbReference>
<evidence type="ECO:0000256" key="6">
    <source>
        <dbReference type="ARBA" id="ARBA00023175"/>
    </source>
</evidence>
<dbReference type="Gene3D" id="1.20.5.4820">
    <property type="match status" value="1"/>
</dbReference>
<keyword evidence="3 8" id="KW-0067">ATP-binding</keyword>
<evidence type="ECO:0008006" key="13">
    <source>
        <dbReference type="Google" id="ProtNLM"/>
    </source>
</evidence>
<evidence type="ECO:0000256" key="3">
    <source>
        <dbReference type="ARBA" id="ARBA00022840"/>
    </source>
</evidence>
<dbReference type="InterPro" id="IPR001609">
    <property type="entry name" value="Myosin_head_motor_dom-like"/>
</dbReference>
<evidence type="ECO:0000256" key="7">
    <source>
        <dbReference type="ARBA" id="ARBA00023203"/>
    </source>
</evidence>
<dbReference type="GO" id="GO:0005546">
    <property type="term" value="F:phosphatidylinositol-4,5-bisphosphate binding"/>
    <property type="evidence" value="ECO:0007669"/>
    <property type="project" value="UniProtKB-ARBA"/>
</dbReference>
<sequence length="1062" mass="121362">MEQDLHVRDRVGVQDFVLLENHTSEADFIENLQKRSKEELIYTYIGSVLVSVNPYKNLPIYGPDYVEKYRNVNFYELPPHVFALTDTALRSLRGELINQCILISGESGAGKTEASKKVLQFIAATTRKKASLETVKDKLLQSNPVLEAFGNAKTNRNDNSSRFGKYMDVEFDFTGDPTGGHIINYLLEKSRVVFQAKGERNFHIFYQLLAGADDDLLEKLFLKRDPDLYVYLKQGGSSRLSGIDDAQSFKIVREALYVMEIGDEEQEALFHLLAVIIHLGNLEFASGEGGRASISNPALVSTIAKLLGCPEDKLVKALLNRTIEARDDVVVSPMGRDEAVKARDALSKSVYERMFNWLVQRLNRSLQSDAEVKKKMVLGILDIYGFEIFQSNSFEQLCINYCNEKLQQLFIELTLKSEQDEYRREGIAWEPVAYFDNKIICDLIEEKHKGIISIMDEECLVPGEANDKTFLNKMNKLLSEHPHYVSHAKGDTKTKKTIEREEFRLVHYAGEVTYNVNGFLEKNNDLLYRDLKEAMISSSNRITKDMFTASELSRKKRPDTAASQFKTSLAQLVDILVSKEPSYIRCIKPNDVQKPGLFETAIVTHQVKYLGLMENLRVRRAGFAYRRPYEGFLNRYKSLCPETWPHPKGDAKSAVQTLVNHLKYGADDYRMGLTKIFIRLPKTLFETEDAFQKRKNELASKIQAKYKGILQRRKYLAIRARIIAVQALVRRFLAKREATKRRSAVAVIRQFIIGFMKRNEPMGSDNEKFLGFVRHQYLLRLAKQLPQSVMDKSWPDAPASCQEANNILRAMHMQWMVGRYCKGLSPSRRHQFEMKVLAEAVFKNNKKSYGASVAKWFVDCRLSTDQQGVFRSNFEVNVKSQGETILYSAPVTKFDRHGYKARDRFLALTKAAVYLLDAKDCKVKHRLTFNDITGITVTNSQDNLIVVRIPEDDKKDKGDLILECNYLIETLTWIVDTCKKRDIIRFESATSLTHHIAKGKPGTIEITRGGEITGITKGKNGHLMVVSCQQLQKRLPSPNKQIFFFISRLRLLHKSRSTSGTV</sequence>
<dbReference type="InterPro" id="IPR036961">
    <property type="entry name" value="Kinesin_motor_dom_sf"/>
</dbReference>
<dbReference type="PROSITE" id="PS50096">
    <property type="entry name" value="IQ"/>
    <property type="match status" value="1"/>
</dbReference>
<dbReference type="GO" id="GO:0006897">
    <property type="term" value="P:endocytosis"/>
    <property type="evidence" value="ECO:0007669"/>
    <property type="project" value="TreeGrafter"/>
</dbReference>
<feature type="region of interest" description="Actin-binding" evidence="8">
    <location>
        <begin position="569"/>
        <end position="591"/>
    </location>
</feature>
<dbReference type="PANTHER" id="PTHR13140">
    <property type="entry name" value="MYOSIN"/>
    <property type="match status" value="1"/>
</dbReference>
<dbReference type="GO" id="GO:0000146">
    <property type="term" value="F:microfilament motor activity"/>
    <property type="evidence" value="ECO:0007669"/>
    <property type="project" value="TreeGrafter"/>
</dbReference>
<keyword evidence="7 8" id="KW-0009">Actin-binding</keyword>
<dbReference type="PRINTS" id="PR00193">
    <property type="entry name" value="MYOSINHEAVY"/>
</dbReference>
<accession>A0AAD5KGN0</accession>
<feature type="domain" description="Myosin motor" evidence="9">
    <location>
        <begin position="12"/>
        <end position="692"/>
    </location>
</feature>
<gene>
    <name evidence="11" type="ORF">GHT06_000226</name>
</gene>
<dbReference type="GO" id="GO:0009888">
    <property type="term" value="P:tissue development"/>
    <property type="evidence" value="ECO:0007669"/>
    <property type="project" value="UniProtKB-ARBA"/>
</dbReference>
<dbReference type="InterPro" id="IPR010926">
    <property type="entry name" value="Myosin_TH1"/>
</dbReference>
<evidence type="ECO:0000256" key="8">
    <source>
        <dbReference type="PROSITE-ProRule" id="PRU00782"/>
    </source>
</evidence>
<dbReference type="Proteomes" id="UP000820818">
    <property type="component" value="Unassembled WGS sequence"/>
</dbReference>
<dbReference type="CDD" id="cd01378">
    <property type="entry name" value="MYSc_Myo1"/>
    <property type="match status" value="1"/>
</dbReference>